<evidence type="ECO:0000256" key="2">
    <source>
        <dbReference type="ARBA" id="ARBA00004665"/>
    </source>
</evidence>
<keyword evidence="6" id="KW-0812">Transmembrane</keyword>
<comment type="catalytic activity">
    <reaction evidence="5">
        <text>2 GTP = 3',3'-c-di-GMP + 2 diphosphate</text>
        <dbReference type="Rhea" id="RHEA:24898"/>
        <dbReference type="ChEBI" id="CHEBI:33019"/>
        <dbReference type="ChEBI" id="CHEBI:37565"/>
        <dbReference type="ChEBI" id="CHEBI:58805"/>
        <dbReference type="EC" id="2.7.7.65"/>
    </reaction>
</comment>
<dbReference type="GO" id="GO:0052621">
    <property type="term" value="F:diguanylate cyclase activity"/>
    <property type="evidence" value="ECO:0007669"/>
    <property type="project" value="UniProtKB-EC"/>
</dbReference>
<dbReference type="AlphaFoldDB" id="A0A806X424"/>
<dbReference type="Pfam" id="PF17158">
    <property type="entry name" value="MASE4"/>
    <property type="match status" value="1"/>
</dbReference>
<evidence type="ECO:0000256" key="5">
    <source>
        <dbReference type="ARBA" id="ARBA00034247"/>
    </source>
</evidence>
<dbReference type="SMART" id="SM00267">
    <property type="entry name" value="GGDEF"/>
    <property type="match status" value="1"/>
</dbReference>
<proteinExistence type="predicted"/>
<dbReference type="PANTHER" id="PTHR45138">
    <property type="entry name" value="REGULATORY COMPONENTS OF SENSORY TRANSDUCTION SYSTEM"/>
    <property type="match status" value="1"/>
</dbReference>
<dbReference type="EC" id="2.7.7.65" evidence="3"/>
<feature type="domain" description="GGDEF" evidence="7">
    <location>
        <begin position="248"/>
        <end position="382"/>
    </location>
</feature>
<accession>A0A806X424</accession>
<dbReference type="InterPro" id="IPR050469">
    <property type="entry name" value="Diguanylate_Cyclase"/>
</dbReference>
<evidence type="ECO:0000313" key="9">
    <source>
        <dbReference type="Proteomes" id="UP000069162"/>
    </source>
</evidence>
<keyword evidence="6" id="KW-1133">Transmembrane helix</keyword>
<comment type="cofactor">
    <cofactor evidence="1">
        <name>Mg(2+)</name>
        <dbReference type="ChEBI" id="CHEBI:18420"/>
    </cofactor>
</comment>
<dbReference type="KEGG" id="kle:AO703_08180"/>
<dbReference type="NCBIfam" id="TIGR00254">
    <property type="entry name" value="GGDEF"/>
    <property type="match status" value="1"/>
</dbReference>
<dbReference type="CDD" id="cd01949">
    <property type="entry name" value="GGDEF"/>
    <property type="match status" value="1"/>
</dbReference>
<sequence length="382" mass="44068">MFTQYICNKNNHHILILGFAFLSGLIYFAETMVIIQKPLTVCTTVESKSNDIAIFYLFRQLSFISLLLTALFSYAQRNKKEKYSKSFFLLLSLVPLFIFPALSHNLSSYNPEMAINITYYHSGLKSQMWVMGYVYLLLGLWSLSLCLIIYKTNLHDDMWRSITVLCLSGFCCNLLLVALLRYDLSIWYICRMLEAISKMCVITTLMYGIFHTLNNISEKAFRDPLTAIHNRRFFFSEFDRFLAEWNFTPYCAMIVDIDRFKRINDKYGHADGDRTIVTVARIIADTLRSEDLFARIGGEEFGILLHNINKETAKNIAERIRANVEEKTRTGGFYDLPEQMTICIGVYFSTPTKQSSSEVMHLADTALYKAKKAGRNKVIACE</sequence>
<evidence type="ECO:0000256" key="3">
    <source>
        <dbReference type="ARBA" id="ARBA00012528"/>
    </source>
</evidence>
<dbReference type="InterPro" id="IPR043128">
    <property type="entry name" value="Rev_trsase/Diguanyl_cyclase"/>
</dbReference>
<comment type="pathway">
    <text evidence="2">Purine metabolism; 3',5'-cyclic di-GMP biosynthesis.</text>
</comment>
<feature type="transmembrane region" description="Helical" evidence="6">
    <location>
        <begin position="127"/>
        <end position="150"/>
    </location>
</feature>
<dbReference type="GO" id="GO:0005886">
    <property type="term" value="C:plasma membrane"/>
    <property type="evidence" value="ECO:0007669"/>
    <property type="project" value="TreeGrafter"/>
</dbReference>
<protein>
    <recommendedName>
        <fullName evidence="3">diguanylate cyclase</fullName>
        <ecNumber evidence="3">2.7.7.65</ecNumber>
    </recommendedName>
</protein>
<dbReference type="InterPro" id="IPR000160">
    <property type="entry name" value="GGDEF_dom"/>
</dbReference>
<dbReference type="InterPro" id="IPR033424">
    <property type="entry name" value="MASE4"/>
</dbReference>
<evidence type="ECO:0000256" key="6">
    <source>
        <dbReference type="SAM" id="Phobius"/>
    </source>
</evidence>
<dbReference type="FunFam" id="3.30.70.270:FF:000001">
    <property type="entry name" value="Diguanylate cyclase domain protein"/>
    <property type="match status" value="1"/>
</dbReference>
<dbReference type="PANTHER" id="PTHR45138:SF9">
    <property type="entry name" value="DIGUANYLATE CYCLASE DGCM-RELATED"/>
    <property type="match status" value="1"/>
</dbReference>
<name>A0A806X424_9ENTR</name>
<evidence type="ECO:0000256" key="1">
    <source>
        <dbReference type="ARBA" id="ARBA00001946"/>
    </source>
</evidence>
<dbReference type="GO" id="GO:0005525">
    <property type="term" value="F:GTP binding"/>
    <property type="evidence" value="ECO:0007669"/>
    <property type="project" value="UniProtKB-KW"/>
</dbReference>
<evidence type="ECO:0000259" key="7">
    <source>
        <dbReference type="PROSITE" id="PS50887"/>
    </source>
</evidence>
<feature type="transmembrane region" description="Helical" evidence="6">
    <location>
        <begin position="12"/>
        <end position="35"/>
    </location>
</feature>
<dbReference type="Proteomes" id="UP000069162">
    <property type="component" value="Chromosome"/>
</dbReference>
<reference evidence="9" key="1">
    <citation type="submission" date="2015-10" db="EMBL/GenBank/DDBJ databases">
        <title>Complete Genome Sequencing of Klebsiella sp. strain G5.</title>
        <authorList>
            <person name="Chan K.-G."/>
            <person name="Chen J.-W."/>
        </authorList>
    </citation>
    <scope>NUCLEOTIDE SEQUENCE [LARGE SCALE GENOMIC DNA]</scope>
    <source>
        <strain evidence="9">G5</strain>
    </source>
</reference>
<dbReference type="SUPFAM" id="SSF55073">
    <property type="entry name" value="Nucleotide cyclase"/>
    <property type="match status" value="1"/>
</dbReference>
<dbReference type="InterPro" id="IPR029787">
    <property type="entry name" value="Nucleotide_cyclase"/>
</dbReference>
<organism evidence="8 9">
    <name type="scientific">[Enterobacter] lignolyticus</name>
    <dbReference type="NCBI Taxonomy" id="1334193"/>
    <lineage>
        <taxon>Bacteria</taxon>
        <taxon>Pseudomonadati</taxon>
        <taxon>Pseudomonadota</taxon>
        <taxon>Gammaproteobacteria</taxon>
        <taxon>Enterobacterales</taxon>
        <taxon>Enterobacteriaceae</taxon>
        <taxon>Pluralibacter</taxon>
    </lineage>
</organism>
<gene>
    <name evidence="8" type="ORF">AO703_08180</name>
</gene>
<keyword evidence="4" id="KW-0342">GTP-binding</keyword>
<dbReference type="GO" id="GO:0043709">
    <property type="term" value="P:cell adhesion involved in single-species biofilm formation"/>
    <property type="evidence" value="ECO:0007669"/>
    <property type="project" value="TreeGrafter"/>
</dbReference>
<evidence type="ECO:0000313" key="8">
    <source>
        <dbReference type="EMBL" id="ALR76274.1"/>
    </source>
</evidence>
<feature type="transmembrane region" description="Helical" evidence="6">
    <location>
        <begin position="55"/>
        <end position="75"/>
    </location>
</feature>
<dbReference type="Gene3D" id="3.30.70.270">
    <property type="match status" value="1"/>
</dbReference>
<keyword evidence="4" id="KW-0547">Nucleotide-binding</keyword>
<dbReference type="Pfam" id="PF00990">
    <property type="entry name" value="GGDEF"/>
    <property type="match status" value="1"/>
</dbReference>
<feature type="transmembrane region" description="Helical" evidence="6">
    <location>
        <begin position="162"/>
        <end position="180"/>
    </location>
</feature>
<feature type="transmembrane region" description="Helical" evidence="6">
    <location>
        <begin position="87"/>
        <end position="107"/>
    </location>
</feature>
<dbReference type="EMBL" id="CP012871">
    <property type="protein sequence ID" value="ALR76274.1"/>
    <property type="molecule type" value="Genomic_DNA"/>
</dbReference>
<dbReference type="PROSITE" id="PS50887">
    <property type="entry name" value="GGDEF"/>
    <property type="match status" value="1"/>
</dbReference>
<evidence type="ECO:0000256" key="4">
    <source>
        <dbReference type="ARBA" id="ARBA00023134"/>
    </source>
</evidence>
<keyword evidence="6" id="KW-0472">Membrane</keyword>
<dbReference type="GO" id="GO:1902201">
    <property type="term" value="P:negative regulation of bacterial-type flagellum-dependent cell motility"/>
    <property type="evidence" value="ECO:0007669"/>
    <property type="project" value="TreeGrafter"/>
</dbReference>